<name>A0A368H177_ANCCA</name>
<dbReference type="EMBL" id="JOJR01000039">
    <property type="protein sequence ID" value="RCN49025.1"/>
    <property type="molecule type" value="Genomic_DNA"/>
</dbReference>
<reference evidence="1 2" key="1">
    <citation type="submission" date="2014-10" db="EMBL/GenBank/DDBJ databases">
        <title>Draft genome of the hookworm Ancylostoma caninum.</title>
        <authorList>
            <person name="Mitreva M."/>
        </authorList>
    </citation>
    <scope>NUCLEOTIDE SEQUENCE [LARGE SCALE GENOMIC DNA]</scope>
    <source>
        <strain evidence="1 2">Baltimore</strain>
    </source>
</reference>
<protein>
    <submittedName>
        <fullName evidence="1">Uncharacterized protein</fullName>
    </submittedName>
</protein>
<dbReference type="AlphaFoldDB" id="A0A368H177"/>
<accession>A0A368H177</accession>
<keyword evidence="2" id="KW-1185">Reference proteome</keyword>
<evidence type="ECO:0000313" key="2">
    <source>
        <dbReference type="Proteomes" id="UP000252519"/>
    </source>
</evidence>
<evidence type="ECO:0000313" key="1">
    <source>
        <dbReference type="EMBL" id="RCN49025.1"/>
    </source>
</evidence>
<comment type="caution">
    <text evidence="1">The sequence shown here is derived from an EMBL/GenBank/DDBJ whole genome shotgun (WGS) entry which is preliminary data.</text>
</comment>
<organism evidence="1 2">
    <name type="scientific">Ancylostoma caninum</name>
    <name type="common">Dog hookworm</name>
    <dbReference type="NCBI Taxonomy" id="29170"/>
    <lineage>
        <taxon>Eukaryota</taxon>
        <taxon>Metazoa</taxon>
        <taxon>Ecdysozoa</taxon>
        <taxon>Nematoda</taxon>
        <taxon>Chromadorea</taxon>
        <taxon>Rhabditida</taxon>
        <taxon>Rhabditina</taxon>
        <taxon>Rhabditomorpha</taxon>
        <taxon>Strongyloidea</taxon>
        <taxon>Ancylostomatidae</taxon>
        <taxon>Ancylostomatinae</taxon>
        <taxon>Ancylostoma</taxon>
    </lineage>
</organism>
<proteinExistence type="predicted"/>
<dbReference type="Proteomes" id="UP000252519">
    <property type="component" value="Unassembled WGS sequence"/>
</dbReference>
<sequence length="106" mass="12729">MDCHHLYLTPSPVSAGGNSCEQHYHMSYSAADHFWKLRTAKDCHLRFRRFCTYFTGCYWIRRQNAPKAHQRKRCTRTEAKGSSRSLRSNFLFTSSLHWRKWSQRRT</sequence>
<gene>
    <name evidence="1" type="ORF">ANCCAN_04902</name>
</gene>